<dbReference type="Proteomes" id="UP000243426">
    <property type="component" value="Chromosome I"/>
</dbReference>
<dbReference type="STRING" id="797277.SAMN05216198_2066"/>
<dbReference type="PANTHER" id="PTHR35862">
    <property type="entry name" value="FELS-2 PROPHAGE PROTEIN"/>
    <property type="match status" value="1"/>
</dbReference>
<evidence type="ECO:0000313" key="2">
    <source>
        <dbReference type="Proteomes" id="UP000243426"/>
    </source>
</evidence>
<evidence type="ECO:0000313" key="1">
    <source>
        <dbReference type="EMBL" id="SDS48907.1"/>
    </source>
</evidence>
<dbReference type="Pfam" id="PF05954">
    <property type="entry name" value="Phage_GPD"/>
    <property type="match status" value="1"/>
</dbReference>
<sequence length="425" mass="46809">MIERLAGLASNTARALQNGAQNAADQYNRATHHPRPIYRLVVNGQDITPKIEKRLLSLSLTDNRGLEADQLDFSLEDHDGQLAIPPRRAAVQLWLGWQDTGLVYKGSYIVDEVEHSGAPDIISIRASSADLRAGLTRKRERSWHSVTLADIIYTVASAYSLKPVIDQVLGKIPVPHLDQADESDANLLTRLAGDHDAISSVKAGHLLLMPVGASKTASGIDLPHITLTRRDGDGHRWMEADRDAYTGVRAHYYNDNSAERLDAIIGNDDNIKTLRHVYTDEQSALQAARAEWQRLQRGAATLSYTLALGRPDLIPEMTYSLSGIKQEISDTVWLAKSVTHSLSDSGYLTSLELENQLADDPDLAALVEGGYTGVLAWYRDEKTGKQIKVTEGDQTNPKRLSHLYASKHSAERAVKREMGRLVSGA</sequence>
<proteinExistence type="predicted"/>
<dbReference type="SUPFAM" id="SSF69279">
    <property type="entry name" value="Phage tail proteins"/>
    <property type="match status" value="1"/>
</dbReference>
<protein>
    <recommendedName>
        <fullName evidence="3">Late control protein</fullName>
    </recommendedName>
</protein>
<reference evidence="2" key="1">
    <citation type="submission" date="2016-10" db="EMBL/GenBank/DDBJ databases">
        <authorList>
            <person name="Varghese N."/>
            <person name="Submissions S."/>
        </authorList>
    </citation>
    <scope>NUCLEOTIDE SEQUENCE [LARGE SCALE GENOMIC DNA]</scope>
    <source>
        <strain evidence="2">2SM5</strain>
    </source>
</reference>
<evidence type="ECO:0008006" key="3">
    <source>
        <dbReference type="Google" id="ProtNLM"/>
    </source>
</evidence>
<dbReference type="OrthoDB" id="4070623at2"/>
<keyword evidence="2" id="KW-1185">Reference proteome</keyword>
<gene>
    <name evidence="1" type="ORF">SAMN05216198_2066</name>
</gene>
<organism evidence="1 2">
    <name type="scientific">Halopseudomonas litoralis</name>
    <dbReference type="NCBI Taxonomy" id="797277"/>
    <lineage>
        <taxon>Bacteria</taxon>
        <taxon>Pseudomonadati</taxon>
        <taxon>Pseudomonadota</taxon>
        <taxon>Gammaproteobacteria</taxon>
        <taxon>Pseudomonadales</taxon>
        <taxon>Pseudomonadaceae</taxon>
        <taxon>Halopseudomonas</taxon>
    </lineage>
</organism>
<dbReference type="InterPro" id="IPR052726">
    <property type="entry name" value="Phage_Baseplate_Hub"/>
</dbReference>
<name>A0A1H1SLN5_9GAMM</name>
<dbReference type="EMBL" id="LT629748">
    <property type="protein sequence ID" value="SDS48907.1"/>
    <property type="molecule type" value="Genomic_DNA"/>
</dbReference>
<accession>A0A1H1SLN5</accession>
<dbReference type="PANTHER" id="PTHR35862:SF3">
    <property type="entry name" value="FELS-2 PROPHAGE PROTEIN"/>
    <property type="match status" value="1"/>
</dbReference>
<dbReference type="RefSeq" id="WP_090273222.1">
    <property type="nucleotide sequence ID" value="NZ_LT629748.1"/>
</dbReference>
<dbReference type="AlphaFoldDB" id="A0A1H1SLN5"/>